<gene>
    <name evidence="2" type="ORF">QUF54_10465</name>
</gene>
<comment type="caution">
    <text evidence="2">The sequence shown here is derived from an EMBL/GenBank/DDBJ whole genome shotgun (WGS) entry which is preliminary data.</text>
</comment>
<keyword evidence="2" id="KW-0489">Methyltransferase</keyword>
<proteinExistence type="predicted"/>
<dbReference type="EC" id="2.1.-.-" evidence="2"/>
<evidence type="ECO:0000259" key="1">
    <source>
        <dbReference type="Pfam" id="PF13847"/>
    </source>
</evidence>
<name>A0ABT7VW10_9GAMM</name>
<dbReference type="InterPro" id="IPR025714">
    <property type="entry name" value="Methyltranfer_dom"/>
</dbReference>
<dbReference type="SUPFAM" id="SSF53335">
    <property type="entry name" value="S-adenosyl-L-methionine-dependent methyltransferases"/>
    <property type="match status" value="1"/>
</dbReference>
<evidence type="ECO:0000313" key="3">
    <source>
        <dbReference type="Proteomes" id="UP001171945"/>
    </source>
</evidence>
<organism evidence="2 3">
    <name type="scientific">Candidatus Marithioploca araucensis</name>
    <dbReference type="NCBI Taxonomy" id="70273"/>
    <lineage>
        <taxon>Bacteria</taxon>
        <taxon>Pseudomonadati</taxon>
        <taxon>Pseudomonadota</taxon>
        <taxon>Gammaproteobacteria</taxon>
        <taxon>Thiotrichales</taxon>
        <taxon>Thiotrichaceae</taxon>
        <taxon>Candidatus Marithioploca</taxon>
    </lineage>
</organism>
<feature type="non-terminal residue" evidence="2">
    <location>
        <position position="1"/>
    </location>
</feature>
<accession>A0ABT7VW10</accession>
<dbReference type="GO" id="GO:0032259">
    <property type="term" value="P:methylation"/>
    <property type="evidence" value="ECO:0007669"/>
    <property type="project" value="UniProtKB-KW"/>
</dbReference>
<feature type="domain" description="Methyltransferase" evidence="1">
    <location>
        <begin position="60"/>
        <end position="201"/>
    </location>
</feature>
<sequence length="334" mass="38895">IAQEINHYKEVKNVHDLPEIAIYWANKYLLPIALPFGFASVNEFYCLYVRRIQAFPQETYHFISIGAGNCDMEAELVETLLKGGLKNFTLECLDINQQMLDRGLALAQKKALAPKMQFTCSDINGWQPKQQYHIVIANQSLHHFVELELLFDKIDNALHPQGYFLTHDMIGRNGHQRWPEALEIVSELWATLPERYKYNHLLKRVEEEYDNWDCSTEGFEGIRAQDILPLLVEKFRFDLFLAYANVIDIFIDRCFGHNFEANDPHDQAFIDKVHQIDQTAIEEGRIKPTHITAAMTKKSLNTEARVYKELTPEFCIRWADNLNQSQKMPDNFSL</sequence>
<dbReference type="CDD" id="cd02440">
    <property type="entry name" value="AdoMet_MTases"/>
    <property type="match status" value="1"/>
</dbReference>
<dbReference type="GO" id="GO:0008168">
    <property type="term" value="F:methyltransferase activity"/>
    <property type="evidence" value="ECO:0007669"/>
    <property type="project" value="UniProtKB-KW"/>
</dbReference>
<reference evidence="2" key="1">
    <citation type="submission" date="2023-06" db="EMBL/GenBank/DDBJ databases">
        <title>Uncultivated large filamentous bacteria from sulfidic sediments reveal new species and different genomic features in energy metabolism and defense.</title>
        <authorList>
            <person name="Fonseca A."/>
        </authorList>
    </citation>
    <scope>NUCLEOTIDE SEQUENCE</scope>
    <source>
        <strain evidence="2">HSG4</strain>
    </source>
</reference>
<dbReference type="Gene3D" id="3.40.50.150">
    <property type="entry name" value="Vaccinia Virus protein VP39"/>
    <property type="match status" value="1"/>
</dbReference>
<dbReference type="InterPro" id="IPR029063">
    <property type="entry name" value="SAM-dependent_MTases_sf"/>
</dbReference>
<dbReference type="EMBL" id="JAUCGM010000856">
    <property type="protein sequence ID" value="MDM8563764.1"/>
    <property type="molecule type" value="Genomic_DNA"/>
</dbReference>
<protein>
    <submittedName>
        <fullName evidence="2">Class I SAM-dependent methyltransferase</fullName>
        <ecNumber evidence="2">2.1.-.-</ecNumber>
    </submittedName>
</protein>
<keyword evidence="2" id="KW-0808">Transferase</keyword>
<keyword evidence="3" id="KW-1185">Reference proteome</keyword>
<evidence type="ECO:0000313" key="2">
    <source>
        <dbReference type="EMBL" id="MDM8563764.1"/>
    </source>
</evidence>
<dbReference type="Pfam" id="PF13847">
    <property type="entry name" value="Methyltransf_31"/>
    <property type="match status" value="1"/>
</dbReference>
<dbReference type="Proteomes" id="UP001171945">
    <property type="component" value="Unassembled WGS sequence"/>
</dbReference>